<evidence type="ECO:0000256" key="5">
    <source>
        <dbReference type="ARBA" id="ARBA00022741"/>
    </source>
</evidence>
<dbReference type="Pfam" id="PF00005">
    <property type="entry name" value="ABC_tran"/>
    <property type="match status" value="1"/>
</dbReference>
<dbReference type="SUPFAM" id="SSF50331">
    <property type="entry name" value="MOP-like"/>
    <property type="match status" value="1"/>
</dbReference>
<dbReference type="Gene3D" id="3.40.50.300">
    <property type="entry name" value="P-loop containing nucleotide triphosphate hydrolases"/>
    <property type="match status" value="1"/>
</dbReference>
<sequence>MSVLLSIQNLYAHIGKFSLKDISIELNKGEIIAILGENGSGKTTLLNTIAGFLPIDKGRIILDGIDIARKEPEDRNIGYIFQTLALFPHLNVEQNIKFGLRFRSVKDASTRFNELVNFFKLESLLKRYPEELSGGEKQKVAIARTLILDPPLILFDEPTSQLSPREKERIAFEIKEIIKTFKKSALFVTHSLDEASIVGDRIAVLSKGELLQIGEPSEIFFTPENVEVAYLTGVNVIKGYVIEVEGNISKIDIGNEYIYVLQEYNVGDSVVVFIHPQDITLSKTPFQSSARNQFEGIVYKIVNKNGIATITVKIAENFCINALITKRSFEELNIQLGGKVYLTFKITAIHSVKVS</sequence>
<accession>A0A2J6WFU5</accession>
<protein>
    <submittedName>
        <fullName evidence="13">ABC transporter</fullName>
    </submittedName>
</protein>
<proteinExistence type="predicted"/>
<dbReference type="InterPro" id="IPR050093">
    <property type="entry name" value="ABC_SmlMolc_Importer"/>
</dbReference>
<dbReference type="GO" id="GO:0015689">
    <property type="term" value="P:molybdate ion transport"/>
    <property type="evidence" value="ECO:0007669"/>
    <property type="project" value="InterPro"/>
</dbReference>
<dbReference type="CDD" id="cd03259">
    <property type="entry name" value="ABC_Carb_Solutes_like"/>
    <property type="match status" value="1"/>
</dbReference>
<dbReference type="InterPro" id="IPR003439">
    <property type="entry name" value="ABC_transporter-like_ATP-bd"/>
</dbReference>
<evidence type="ECO:0000256" key="2">
    <source>
        <dbReference type="ARBA" id="ARBA00022475"/>
    </source>
</evidence>
<dbReference type="InterPro" id="IPR015853">
    <property type="entry name" value="ABC_transpr_FbpC"/>
</dbReference>
<dbReference type="PROSITE" id="PS50893">
    <property type="entry name" value="ABC_TRANSPORTER_2"/>
    <property type="match status" value="1"/>
</dbReference>
<keyword evidence="9" id="KW-0472">Membrane</keyword>
<evidence type="ECO:0000313" key="13">
    <source>
        <dbReference type="EMBL" id="PMP68775.1"/>
    </source>
</evidence>
<dbReference type="InterPro" id="IPR003593">
    <property type="entry name" value="AAA+_ATPase"/>
</dbReference>
<evidence type="ECO:0000256" key="9">
    <source>
        <dbReference type="ARBA" id="ARBA00023136"/>
    </source>
</evidence>
<keyword evidence="4 10" id="KW-0500">Molybdenum</keyword>
<evidence type="ECO:0000256" key="7">
    <source>
        <dbReference type="ARBA" id="ARBA00023004"/>
    </source>
</evidence>
<reference evidence="13 14" key="1">
    <citation type="submission" date="2018-01" db="EMBL/GenBank/DDBJ databases">
        <title>Metagenomic assembled genomes from two thermal pools in the Uzon Caldera, Kamchatka, Russia.</title>
        <authorList>
            <person name="Wilkins L."/>
            <person name="Ettinger C."/>
        </authorList>
    </citation>
    <scope>NUCLEOTIDE SEQUENCE [LARGE SCALE GENOMIC DNA]</scope>
    <source>
        <strain evidence="13">ZAV-07</strain>
    </source>
</reference>
<feature type="domain" description="ABC transporter" evidence="11">
    <location>
        <begin position="4"/>
        <end position="232"/>
    </location>
</feature>
<evidence type="ECO:0000256" key="1">
    <source>
        <dbReference type="ARBA" id="ARBA00022448"/>
    </source>
</evidence>
<keyword evidence="3" id="KW-0410">Iron transport</keyword>
<name>A0A2J6WFU5_9BACT</name>
<dbReference type="GO" id="GO:0015408">
    <property type="term" value="F:ABC-type ferric iron transporter activity"/>
    <property type="evidence" value="ECO:0007669"/>
    <property type="project" value="InterPro"/>
</dbReference>
<keyword evidence="6" id="KW-0067">ATP-binding</keyword>
<dbReference type="Gene3D" id="2.40.50.100">
    <property type="match status" value="1"/>
</dbReference>
<dbReference type="PROSITE" id="PS00211">
    <property type="entry name" value="ABC_TRANSPORTER_1"/>
    <property type="match status" value="1"/>
</dbReference>
<dbReference type="InterPro" id="IPR017871">
    <property type="entry name" value="ABC_transporter-like_CS"/>
</dbReference>
<dbReference type="GO" id="GO:0016887">
    <property type="term" value="F:ATP hydrolysis activity"/>
    <property type="evidence" value="ECO:0007669"/>
    <property type="project" value="InterPro"/>
</dbReference>
<dbReference type="AlphaFoldDB" id="A0A2J6WFU5"/>
<evidence type="ECO:0000259" key="11">
    <source>
        <dbReference type="PROSITE" id="PS50893"/>
    </source>
</evidence>
<evidence type="ECO:0000256" key="10">
    <source>
        <dbReference type="PROSITE-ProRule" id="PRU01213"/>
    </source>
</evidence>
<dbReference type="InterPro" id="IPR004606">
    <property type="entry name" value="Mop_domain"/>
</dbReference>
<dbReference type="PANTHER" id="PTHR42781:SF4">
    <property type="entry name" value="SPERMIDINE_PUTRESCINE IMPORT ATP-BINDING PROTEIN POTA"/>
    <property type="match status" value="1"/>
</dbReference>
<keyword evidence="1" id="KW-0813">Transport</keyword>
<dbReference type="InterPro" id="IPR008995">
    <property type="entry name" value="Mo/tungstate-bd_C_term_dom"/>
</dbReference>
<evidence type="ECO:0000256" key="3">
    <source>
        <dbReference type="ARBA" id="ARBA00022496"/>
    </source>
</evidence>
<dbReference type="PANTHER" id="PTHR42781">
    <property type="entry name" value="SPERMIDINE/PUTRESCINE IMPORT ATP-BINDING PROTEIN POTA"/>
    <property type="match status" value="1"/>
</dbReference>
<dbReference type="RefSeq" id="WP_424587150.1">
    <property type="nucleotide sequence ID" value="NZ_JBNARP010000063.1"/>
</dbReference>
<dbReference type="EMBL" id="PNIL01000007">
    <property type="protein sequence ID" value="PMP68775.1"/>
    <property type="molecule type" value="Genomic_DNA"/>
</dbReference>
<gene>
    <name evidence="13" type="ORF">C0189_00605</name>
</gene>
<dbReference type="InterPro" id="IPR027417">
    <property type="entry name" value="P-loop_NTPase"/>
</dbReference>
<dbReference type="PROSITE" id="PS51866">
    <property type="entry name" value="MOP"/>
    <property type="match status" value="1"/>
</dbReference>
<dbReference type="SUPFAM" id="SSF52540">
    <property type="entry name" value="P-loop containing nucleoside triphosphate hydrolases"/>
    <property type="match status" value="1"/>
</dbReference>
<evidence type="ECO:0000256" key="8">
    <source>
        <dbReference type="ARBA" id="ARBA00023065"/>
    </source>
</evidence>
<evidence type="ECO:0000313" key="14">
    <source>
        <dbReference type="Proteomes" id="UP000237040"/>
    </source>
</evidence>
<evidence type="ECO:0000256" key="4">
    <source>
        <dbReference type="ARBA" id="ARBA00022505"/>
    </source>
</evidence>
<evidence type="ECO:0000259" key="12">
    <source>
        <dbReference type="PROSITE" id="PS51866"/>
    </source>
</evidence>
<evidence type="ECO:0000256" key="6">
    <source>
        <dbReference type="ARBA" id="ARBA00022840"/>
    </source>
</evidence>
<dbReference type="Pfam" id="PF03459">
    <property type="entry name" value="TOBE"/>
    <property type="match status" value="1"/>
</dbReference>
<dbReference type="InterPro" id="IPR005116">
    <property type="entry name" value="Transp-assoc_OB_typ1"/>
</dbReference>
<comment type="caution">
    <text evidence="13">The sequence shown here is derived from an EMBL/GenBank/DDBJ whole genome shotgun (WGS) entry which is preliminary data.</text>
</comment>
<dbReference type="GO" id="GO:0005524">
    <property type="term" value="F:ATP binding"/>
    <property type="evidence" value="ECO:0007669"/>
    <property type="project" value="UniProtKB-KW"/>
</dbReference>
<keyword evidence="8" id="KW-0406">Ion transport</keyword>
<dbReference type="Proteomes" id="UP000237040">
    <property type="component" value="Unassembled WGS sequence"/>
</dbReference>
<keyword evidence="5" id="KW-0547">Nucleotide-binding</keyword>
<dbReference type="SMART" id="SM00382">
    <property type="entry name" value="AAA"/>
    <property type="match status" value="1"/>
</dbReference>
<dbReference type="GO" id="GO:0016020">
    <property type="term" value="C:membrane"/>
    <property type="evidence" value="ECO:0007669"/>
    <property type="project" value="InterPro"/>
</dbReference>
<organism evidence="13 14">
    <name type="scientific">Caldisericum exile</name>
    <dbReference type="NCBI Taxonomy" id="693075"/>
    <lineage>
        <taxon>Bacteria</taxon>
        <taxon>Pseudomonadati</taxon>
        <taxon>Caldisericota/Cryosericota group</taxon>
        <taxon>Caldisericota</taxon>
        <taxon>Caldisericia</taxon>
        <taxon>Caldisericales</taxon>
        <taxon>Caldisericaceae</taxon>
        <taxon>Caldisericum</taxon>
    </lineage>
</organism>
<keyword evidence="2" id="KW-1003">Cell membrane</keyword>
<feature type="domain" description="Mop" evidence="12">
    <location>
        <begin position="287"/>
        <end position="353"/>
    </location>
</feature>
<keyword evidence="7" id="KW-0408">Iron</keyword>